<protein>
    <submittedName>
        <fullName evidence="3">Alpha/beta hydrolase</fullName>
    </submittedName>
</protein>
<feature type="domain" description="Alpha/beta hydrolase fold-3" evidence="2">
    <location>
        <begin position="126"/>
        <end position="343"/>
    </location>
</feature>
<dbReference type="PROSITE" id="PS00122">
    <property type="entry name" value="CARBOXYLESTERASE_B_1"/>
    <property type="match status" value="1"/>
</dbReference>
<dbReference type="EMBL" id="DXBN01000108">
    <property type="protein sequence ID" value="HIZ53252.1"/>
    <property type="molecule type" value="Genomic_DNA"/>
</dbReference>
<evidence type="ECO:0000259" key="2">
    <source>
        <dbReference type="Pfam" id="PF07859"/>
    </source>
</evidence>
<reference evidence="3" key="1">
    <citation type="journal article" date="2021" name="PeerJ">
        <title>Extensive microbial diversity within the chicken gut microbiome revealed by metagenomics and culture.</title>
        <authorList>
            <person name="Gilroy R."/>
            <person name="Ravi A."/>
            <person name="Getino M."/>
            <person name="Pursley I."/>
            <person name="Horton D.L."/>
            <person name="Alikhan N.F."/>
            <person name="Baker D."/>
            <person name="Gharbi K."/>
            <person name="Hall N."/>
            <person name="Watson M."/>
            <person name="Adriaenssens E.M."/>
            <person name="Foster-Nyarko E."/>
            <person name="Jarju S."/>
            <person name="Secka A."/>
            <person name="Antonio M."/>
            <person name="Oren A."/>
            <person name="Chaudhuri R.R."/>
            <person name="La Ragione R."/>
            <person name="Hildebrand F."/>
            <person name="Pallen M.J."/>
        </authorList>
    </citation>
    <scope>NUCLEOTIDE SEQUENCE</scope>
    <source>
        <strain evidence="3">CHK172-16539</strain>
    </source>
</reference>
<proteinExistence type="predicted"/>
<evidence type="ECO:0000256" key="1">
    <source>
        <dbReference type="ARBA" id="ARBA00022801"/>
    </source>
</evidence>
<keyword evidence="1 3" id="KW-0378">Hydrolase</keyword>
<dbReference type="InterPro" id="IPR029058">
    <property type="entry name" value="AB_hydrolase_fold"/>
</dbReference>
<accession>A0A9D2F7G8</accession>
<reference evidence="3" key="2">
    <citation type="submission" date="2021-04" db="EMBL/GenBank/DDBJ databases">
        <authorList>
            <person name="Gilroy R."/>
        </authorList>
    </citation>
    <scope>NUCLEOTIDE SEQUENCE</scope>
    <source>
        <strain evidence="3">CHK172-16539</strain>
    </source>
</reference>
<dbReference type="PANTHER" id="PTHR48081">
    <property type="entry name" value="AB HYDROLASE SUPERFAMILY PROTEIN C4A8.06C"/>
    <property type="match status" value="1"/>
</dbReference>
<evidence type="ECO:0000313" key="4">
    <source>
        <dbReference type="Proteomes" id="UP000824063"/>
    </source>
</evidence>
<comment type="caution">
    <text evidence="3">The sequence shown here is derived from an EMBL/GenBank/DDBJ whole genome shotgun (WGS) entry which is preliminary data.</text>
</comment>
<dbReference type="PANTHER" id="PTHR48081:SF8">
    <property type="entry name" value="ALPHA_BETA HYDROLASE FOLD-3 DOMAIN-CONTAINING PROTEIN-RELATED"/>
    <property type="match status" value="1"/>
</dbReference>
<organism evidence="3 4">
    <name type="scientific">Candidatus Enterococcus avicola</name>
    <dbReference type="NCBI Taxonomy" id="2838561"/>
    <lineage>
        <taxon>Bacteria</taxon>
        <taxon>Bacillati</taxon>
        <taxon>Bacillota</taxon>
        <taxon>Bacilli</taxon>
        <taxon>Lactobacillales</taxon>
        <taxon>Enterococcaceae</taxon>
        <taxon>Enterococcus</taxon>
    </lineage>
</organism>
<dbReference type="GO" id="GO:0016787">
    <property type="term" value="F:hydrolase activity"/>
    <property type="evidence" value="ECO:0007669"/>
    <property type="project" value="UniProtKB-KW"/>
</dbReference>
<dbReference type="Pfam" id="PF07859">
    <property type="entry name" value="Abhydrolase_3"/>
    <property type="match status" value="1"/>
</dbReference>
<dbReference type="Gene3D" id="3.40.50.1820">
    <property type="entry name" value="alpha/beta hydrolase"/>
    <property type="match status" value="1"/>
</dbReference>
<evidence type="ECO:0000313" key="3">
    <source>
        <dbReference type="EMBL" id="HIZ53252.1"/>
    </source>
</evidence>
<dbReference type="Proteomes" id="UP000824063">
    <property type="component" value="Unassembled WGS sequence"/>
</dbReference>
<dbReference type="InterPro" id="IPR050300">
    <property type="entry name" value="GDXG_lipolytic_enzyme"/>
</dbReference>
<gene>
    <name evidence="3" type="ORF">IAA20_04860</name>
</gene>
<dbReference type="AlphaFoldDB" id="A0A9D2F7G8"/>
<dbReference type="InterPro" id="IPR013094">
    <property type="entry name" value="AB_hydrolase_3"/>
</dbReference>
<dbReference type="InterPro" id="IPR019826">
    <property type="entry name" value="Carboxylesterase_B_AS"/>
</dbReference>
<sequence length="368" mass="41474">MTQKYDPQLVKKIQEKQYKEIKRGVEVIVKPIPDSDIKGAMDPRLYRSMKKVHFLMKWIPKSLMKIDMGPKTIQRLRKMFNSVDSTSMVNETIEEVHQTVQASDGYAIPITIFKSQKTIPNAPILYFIHGGGFLAGRTEVVSEALRLFVANTGMIAVGVDYRLAPENPYPVGHTDCFTVLKWLGLNAKLFGGDSQNIFVGGDSAGGNLTLYCSNQDIEEGTNLIRGQILLYPTVNMGGIKDKYTTFTMDDIDMYEKHEALIRPSIEMFSQAQEMFEKILGTNDIMNKDLTPYVEVSEKSPVTMISSGEHDFLTIESLAYAKKLKDHGVDVTFTYYCGLGHAYIDNIGNYPQAEDCMIDIANFIRRNKV</sequence>
<dbReference type="SUPFAM" id="SSF53474">
    <property type="entry name" value="alpha/beta-Hydrolases"/>
    <property type="match status" value="1"/>
</dbReference>
<name>A0A9D2F7G8_9ENTE</name>